<gene>
    <name evidence="3" type="ORF">YM304_28130</name>
</gene>
<sequence length="146" mass="15784">MARVPVADGVFTSVDDPRLIGSKCDNCGNHMFPTQGSCPKCAGTSTSDVELETRGELWTWTVQGYPPKAPPYLGDADPKTFQPFGVGYVELPGQVKVEARLTEADPEKLKIGMPMELTLVPLYTNDDGDEVVTFAFAPISENGEQS</sequence>
<dbReference type="PANTHER" id="PTHR34075:SF5">
    <property type="entry name" value="BLR3430 PROTEIN"/>
    <property type="match status" value="1"/>
</dbReference>
<dbReference type="EMBL" id="AP012057">
    <property type="protein sequence ID" value="BAN03127.1"/>
    <property type="molecule type" value="Genomic_DNA"/>
</dbReference>
<dbReference type="PANTHER" id="PTHR34075">
    <property type="entry name" value="BLR3430 PROTEIN"/>
    <property type="match status" value="1"/>
</dbReference>
<dbReference type="RefSeq" id="WP_015442374.1">
    <property type="nucleotide sequence ID" value="NC_020520.1"/>
</dbReference>
<dbReference type="Pfam" id="PF12172">
    <property type="entry name" value="zf-ChsH2"/>
    <property type="match status" value="1"/>
</dbReference>
<dbReference type="InterPro" id="IPR052513">
    <property type="entry name" value="Thioester_dehydratase-like"/>
</dbReference>
<dbReference type="Proteomes" id="UP000011863">
    <property type="component" value="Chromosome"/>
</dbReference>
<dbReference type="KEGG" id="aym:YM304_28130"/>
<keyword evidence="4" id="KW-1185">Reference proteome</keyword>
<evidence type="ECO:0000313" key="3">
    <source>
        <dbReference type="EMBL" id="BAN03127.1"/>
    </source>
</evidence>
<dbReference type="AlphaFoldDB" id="A0A6C7E8T7"/>
<evidence type="ECO:0000259" key="1">
    <source>
        <dbReference type="Pfam" id="PF01796"/>
    </source>
</evidence>
<feature type="domain" description="ChsH2 C-terminal OB-fold" evidence="1">
    <location>
        <begin position="49"/>
        <end position="118"/>
    </location>
</feature>
<evidence type="ECO:0008006" key="5">
    <source>
        <dbReference type="Google" id="ProtNLM"/>
    </source>
</evidence>
<dbReference type="InterPro" id="IPR012340">
    <property type="entry name" value="NA-bd_OB-fold"/>
</dbReference>
<dbReference type="InterPro" id="IPR002878">
    <property type="entry name" value="ChsH2_C"/>
</dbReference>
<dbReference type="SUPFAM" id="SSF50249">
    <property type="entry name" value="Nucleic acid-binding proteins"/>
    <property type="match status" value="1"/>
</dbReference>
<evidence type="ECO:0000259" key="2">
    <source>
        <dbReference type="Pfam" id="PF12172"/>
    </source>
</evidence>
<feature type="domain" description="ChsH2 rubredoxin-like zinc ribbon" evidence="2">
    <location>
        <begin position="15"/>
        <end position="44"/>
    </location>
</feature>
<accession>A0A6C7E8T7</accession>
<organism evidence="3 4">
    <name type="scientific">Ilumatobacter coccineus (strain NBRC 103263 / KCTC 29153 / YM16-304)</name>
    <dbReference type="NCBI Taxonomy" id="1313172"/>
    <lineage>
        <taxon>Bacteria</taxon>
        <taxon>Bacillati</taxon>
        <taxon>Actinomycetota</taxon>
        <taxon>Acidimicrobiia</taxon>
        <taxon>Acidimicrobiales</taxon>
        <taxon>Ilumatobacteraceae</taxon>
        <taxon>Ilumatobacter</taxon>
    </lineage>
</organism>
<dbReference type="InterPro" id="IPR022002">
    <property type="entry name" value="ChsH2_Znr"/>
</dbReference>
<dbReference type="Pfam" id="PF01796">
    <property type="entry name" value="OB_ChsH2_C"/>
    <property type="match status" value="1"/>
</dbReference>
<reference evidence="3 4" key="1">
    <citation type="journal article" date="2013" name="Int. J. Syst. Evol. Microbiol.">
        <title>Ilumatobacter nonamiense sp. nov. and Ilumatobacter coccineum sp. nov., isolated from seashore sand.</title>
        <authorList>
            <person name="Matsumoto A."/>
            <person name="Kasai H."/>
            <person name="Matsuo Y."/>
            <person name="Shizuri Y."/>
            <person name="Ichikawa N."/>
            <person name="Fujita N."/>
            <person name="Omura S."/>
            <person name="Takahashi Y."/>
        </authorList>
    </citation>
    <scope>NUCLEOTIDE SEQUENCE [LARGE SCALE GENOMIC DNA]</scope>
    <source>
        <strain evidence="4">NBRC 103263 / KCTC 29153 / YM16-304</strain>
    </source>
</reference>
<name>A0A6C7E8T7_ILUCY</name>
<dbReference type="Gene3D" id="6.10.30.10">
    <property type="match status" value="1"/>
</dbReference>
<proteinExistence type="predicted"/>
<dbReference type="OrthoDB" id="4714412at2"/>
<protein>
    <recommendedName>
        <fullName evidence="5">DNA-binding protein</fullName>
    </recommendedName>
</protein>
<evidence type="ECO:0000313" key="4">
    <source>
        <dbReference type="Proteomes" id="UP000011863"/>
    </source>
</evidence>